<dbReference type="EMBL" id="JACIDR010000009">
    <property type="protein sequence ID" value="MBB3974795.1"/>
    <property type="molecule type" value="Genomic_DNA"/>
</dbReference>
<dbReference type="AlphaFoldDB" id="A0A7W6GGX7"/>
<sequence length="865" mass="94495">MNPDIYTERLRGFLQAAQGAAASAGHQQLLPEHVLKVLLDDPEGMAAGLIDRSGGRSADARAAVEAALRKVPTVGGSGAGNLYLAPATARVFTSAEELAKKAGDQFVTVERLLTALALEKDSEAGKALAAAGVTAQSLNKAIEELRKGRTADSATAENAYDALKKYARDLTESAREGKLDPVIGRDEEIRRTIQVLSRRTKNNPVLIGEPGVGKTAIVEGLALRIINGDVPESLRDKRLLALDMGSLIAGAKYRGEFEERLKAVLSEVQSAAGGIILFIDEMHTLVGAGKADGAMDASNLLKPALARGELHCVGATTLEEYRKHVEKDAALARRFQPVFVSEPTVEDTISILRGIKEKYELHHGVRIADSALVAAATLSNRYITDRFLPDKAIDLVDEASARLRMQVDSKPEELDELDRRIIQLKIEREALKKETDDASKDRLQRLEMELADLEEEAGALETRWRNEKDKLGRTQKLKESLDQARIELEQAQRQGNLGRAGELAYGVIPKLEGELKETEEAGAASSMVQEVVTPDSIAAVVSRWTGVPVDKMLEGERAKLLRMEDELAKRVVGQAEAVQAVSTAVRRARAGLQDPNRPIGSFMFLGPTGVGKTELTKALAAFLFDDDSAMVRIDMSEYMEKHAVSRLIGAPPGYVGYEEGGALTEAVRRRPYQVVLFDEVEKAHPDVFNVLLQVLDDGRLTDGQGRTVDFRNVLLVMTSNLGSEYLVNQPEGEDTDAVRDQVMGVVRAHFRPEFLNRIDDIVVFHRLKREQMGAIVDIQLGRLRKLLEDRKITLELDDSARAWLADKGYDPAYGARPLKRVIQKYVQDPLAELILSGELRDGEHVPVTATGSGLVIGPRAVPAAA</sequence>
<dbReference type="Pfam" id="PF17871">
    <property type="entry name" value="AAA_lid_9"/>
    <property type="match status" value="1"/>
</dbReference>
<dbReference type="PROSITE" id="PS00871">
    <property type="entry name" value="CLPAB_2"/>
    <property type="match status" value="1"/>
</dbReference>
<comment type="function">
    <text evidence="9">Part of a stress-induced multi-chaperone system, it is involved in the recovery of the cell from heat-induced damage, in cooperation with DnaK, DnaJ and GrpE. Acts before DnaK, in the processing of protein aggregates. Protein binding stimulates the ATPase activity; ATP hydrolysis unfolds the denatured protein aggregates, which probably helps expose new hydrophobic binding sites on the surface of ClpB-bound aggregates, contributing to the solubilization and refolding of denatured protein aggregates by DnaK.</text>
</comment>
<keyword evidence="8 12" id="KW-0143">Chaperone</keyword>
<evidence type="ECO:0000256" key="9">
    <source>
        <dbReference type="ARBA" id="ARBA00025613"/>
    </source>
</evidence>
<dbReference type="PROSITE" id="PS51903">
    <property type="entry name" value="CLP_R"/>
    <property type="match status" value="1"/>
</dbReference>
<keyword evidence="15" id="KW-0645">Protease</keyword>
<evidence type="ECO:0000256" key="12">
    <source>
        <dbReference type="RuleBase" id="RU004432"/>
    </source>
</evidence>
<dbReference type="InterPro" id="IPR050130">
    <property type="entry name" value="ClpA_ClpB"/>
</dbReference>
<dbReference type="GO" id="GO:0005524">
    <property type="term" value="F:ATP binding"/>
    <property type="evidence" value="ECO:0007669"/>
    <property type="project" value="UniProtKB-UniRule"/>
</dbReference>
<feature type="coiled-coil region" evidence="13">
    <location>
        <begin position="414"/>
        <end position="494"/>
    </location>
</feature>
<dbReference type="GO" id="GO:0016887">
    <property type="term" value="F:ATP hydrolysis activity"/>
    <property type="evidence" value="ECO:0007669"/>
    <property type="project" value="InterPro"/>
</dbReference>
<dbReference type="GO" id="GO:0005737">
    <property type="term" value="C:cytoplasm"/>
    <property type="evidence" value="ECO:0007669"/>
    <property type="project" value="UniProtKB-SubCell"/>
</dbReference>
<dbReference type="Gene3D" id="1.10.8.60">
    <property type="match status" value="1"/>
</dbReference>
<evidence type="ECO:0000256" key="6">
    <source>
        <dbReference type="ARBA" id="ARBA00022840"/>
    </source>
</evidence>
<dbReference type="InterPro" id="IPR003959">
    <property type="entry name" value="ATPase_AAA_core"/>
</dbReference>
<comment type="similarity">
    <text evidence="2 12">Belongs to the ClpA/ClpB family.</text>
</comment>
<keyword evidence="4 11" id="KW-0677">Repeat</keyword>
<dbReference type="PANTHER" id="PTHR11638:SF18">
    <property type="entry name" value="HEAT SHOCK PROTEIN 104"/>
    <property type="match status" value="1"/>
</dbReference>
<dbReference type="Pfam" id="PF10431">
    <property type="entry name" value="ClpB_D2-small"/>
    <property type="match status" value="1"/>
</dbReference>
<dbReference type="InterPro" id="IPR018368">
    <property type="entry name" value="ClpA/B_CS1"/>
</dbReference>
<dbReference type="InterPro" id="IPR004176">
    <property type="entry name" value="Clp_R_N"/>
</dbReference>
<dbReference type="GO" id="GO:0008233">
    <property type="term" value="F:peptidase activity"/>
    <property type="evidence" value="ECO:0007669"/>
    <property type="project" value="UniProtKB-KW"/>
</dbReference>
<organism evidence="15 16">
    <name type="scientific">Hansschlegelia beijingensis</name>
    <dbReference type="NCBI Taxonomy" id="1133344"/>
    <lineage>
        <taxon>Bacteria</taxon>
        <taxon>Pseudomonadati</taxon>
        <taxon>Pseudomonadota</taxon>
        <taxon>Alphaproteobacteria</taxon>
        <taxon>Hyphomicrobiales</taxon>
        <taxon>Methylopilaceae</taxon>
        <taxon>Hansschlegelia</taxon>
    </lineage>
</organism>
<evidence type="ECO:0000256" key="13">
    <source>
        <dbReference type="RuleBase" id="RU362034"/>
    </source>
</evidence>
<dbReference type="InterPro" id="IPR027417">
    <property type="entry name" value="P-loop_NTPase"/>
</dbReference>
<name>A0A7W6GGX7_9HYPH</name>
<dbReference type="FunFam" id="1.10.8.60:FF:000017">
    <property type="entry name" value="ATP-dependent chaperone ClpB"/>
    <property type="match status" value="1"/>
</dbReference>
<comment type="subunit">
    <text evidence="13">Homohexamer; The oligomerization is ATP-dependent.</text>
</comment>
<comment type="subcellular location">
    <subcellularLocation>
        <location evidence="1 13">Cytoplasm</location>
    </subcellularLocation>
</comment>
<evidence type="ECO:0000313" key="16">
    <source>
        <dbReference type="Proteomes" id="UP000528964"/>
    </source>
</evidence>
<dbReference type="FunFam" id="3.40.50.300:FF:000120">
    <property type="entry name" value="ATP-dependent chaperone ClpB"/>
    <property type="match status" value="1"/>
</dbReference>
<dbReference type="GO" id="GO:0006508">
    <property type="term" value="P:proteolysis"/>
    <property type="evidence" value="ECO:0007669"/>
    <property type="project" value="UniProtKB-KW"/>
</dbReference>
<dbReference type="InterPro" id="IPR036628">
    <property type="entry name" value="Clp_N_dom_sf"/>
</dbReference>
<dbReference type="FunFam" id="3.40.50.300:FF:000010">
    <property type="entry name" value="Chaperone clpB 1, putative"/>
    <property type="match status" value="1"/>
</dbReference>
<dbReference type="SUPFAM" id="SSF81923">
    <property type="entry name" value="Double Clp-N motif"/>
    <property type="match status" value="1"/>
</dbReference>
<evidence type="ECO:0000259" key="14">
    <source>
        <dbReference type="PROSITE" id="PS51903"/>
    </source>
</evidence>
<dbReference type="SUPFAM" id="SSF52540">
    <property type="entry name" value="P-loop containing nucleoside triphosphate hydrolases"/>
    <property type="match status" value="2"/>
</dbReference>
<evidence type="ECO:0000256" key="4">
    <source>
        <dbReference type="ARBA" id="ARBA00022737"/>
    </source>
</evidence>
<evidence type="ECO:0000256" key="2">
    <source>
        <dbReference type="ARBA" id="ARBA00008675"/>
    </source>
</evidence>
<dbReference type="CDD" id="cd00009">
    <property type="entry name" value="AAA"/>
    <property type="match status" value="1"/>
</dbReference>
<dbReference type="Gene3D" id="1.10.1780.10">
    <property type="entry name" value="Clp, N-terminal domain"/>
    <property type="match status" value="1"/>
</dbReference>
<evidence type="ECO:0000313" key="15">
    <source>
        <dbReference type="EMBL" id="MBB3974795.1"/>
    </source>
</evidence>
<evidence type="ECO:0000256" key="10">
    <source>
        <dbReference type="ARBA" id="ARBA00026057"/>
    </source>
</evidence>
<gene>
    <name evidence="13" type="primary">clpB</name>
    <name evidence="15" type="ORF">GGR24_003485</name>
</gene>
<dbReference type="InterPro" id="IPR001270">
    <property type="entry name" value="ClpA/B"/>
</dbReference>
<dbReference type="CDD" id="cd19499">
    <property type="entry name" value="RecA-like_ClpB_Hsp104-like"/>
    <property type="match status" value="1"/>
</dbReference>
<dbReference type="Pfam" id="PF00004">
    <property type="entry name" value="AAA"/>
    <property type="match status" value="1"/>
</dbReference>
<dbReference type="GO" id="GO:0042026">
    <property type="term" value="P:protein refolding"/>
    <property type="evidence" value="ECO:0007669"/>
    <property type="project" value="UniProtKB-UniRule"/>
</dbReference>
<reference evidence="15 16" key="1">
    <citation type="submission" date="2020-08" db="EMBL/GenBank/DDBJ databases">
        <title>Genomic Encyclopedia of Type Strains, Phase IV (KMG-IV): sequencing the most valuable type-strain genomes for metagenomic binning, comparative biology and taxonomic classification.</title>
        <authorList>
            <person name="Goeker M."/>
        </authorList>
    </citation>
    <scope>NUCLEOTIDE SEQUENCE [LARGE SCALE GENOMIC DNA]</scope>
    <source>
        <strain evidence="15 16">DSM 25481</strain>
    </source>
</reference>
<keyword evidence="13" id="KW-0346">Stress response</keyword>
<dbReference type="RefSeq" id="WP_183396654.1">
    <property type="nucleotide sequence ID" value="NZ_JACIDR010000009.1"/>
</dbReference>
<evidence type="ECO:0000256" key="5">
    <source>
        <dbReference type="ARBA" id="ARBA00022741"/>
    </source>
</evidence>
<comment type="caution">
    <text evidence="15">The sequence shown here is derived from an EMBL/GenBank/DDBJ whole genome shotgun (WGS) entry which is preliminary data.</text>
</comment>
<dbReference type="InterPro" id="IPR028299">
    <property type="entry name" value="ClpA/B_CS2"/>
</dbReference>
<evidence type="ECO:0000256" key="8">
    <source>
        <dbReference type="ARBA" id="ARBA00023186"/>
    </source>
</evidence>
<protein>
    <recommendedName>
        <fullName evidence="3 13">Chaperone protein ClpB</fullName>
    </recommendedName>
</protein>
<dbReference type="InterPro" id="IPR041546">
    <property type="entry name" value="ClpA/ClpB_AAA_lid"/>
</dbReference>
<dbReference type="InterPro" id="IPR003593">
    <property type="entry name" value="AAA+_ATPase"/>
</dbReference>
<dbReference type="FunFam" id="3.40.50.300:FF:000025">
    <property type="entry name" value="ATP-dependent Clp protease subunit"/>
    <property type="match status" value="1"/>
</dbReference>
<dbReference type="PRINTS" id="PR00300">
    <property type="entry name" value="CLPPROTEASEA"/>
</dbReference>
<dbReference type="GO" id="GO:0034605">
    <property type="term" value="P:cellular response to heat"/>
    <property type="evidence" value="ECO:0007669"/>
    <property type="project" value="TreeGrafter"/>
</dbReference>
<dbReference type="InterPro" id="IPR019489">
    <property type="entry name" value="Clp_ATPase_C"/>
</dbReference>
<keyword evidence="6 12" id="KW-0067">ATP-binding</keyword>
<keyword evidence="5 12" id="KW-0547">Nucleotide-binding</keyword>
<accession>A0A7W6GGX7</accession>
<dbReference type="Pfam" id="PF07724">
    <property type="entry name" value="AAA_2"/>
    <property type="match status" value="1"/>
</dbReference>
<dbReference type="PANTHER" id="PTHR11638">
    <property type="entry name" value="ATP-DEPENDENT CLP PROTEASE"/>
    <property type="match status" value="1"/>
</dbReference>
<dbReference type="PROSITE" id="PS00870">
    <property type="entry name" value="CLPAB_1"/>
    <property type="match status" value="1"/>
</dbReference>
<keyword evidence="7 13" id="KW-0175">Coiled coil</keyword>
<proteinExistence type="inferred from homology"/>
<evidence type="ECO:0000256" key="11">
    <source>
        <dbReference type="PROSITE-ProRule" id="PRU01251"/>
    </source>
</evidence>
<comment type="subunit">
    <text evidence="10">Homohexamer. The oligomerization is ATP-dependent.</text>
</comment>
<evidence type="ECO:0000256" key="7">
    <source>
        <dbReference type="ARBA" id="ARBA00023054"/>
    </source>
</evidence>
<evidence type="ECO:0000256" key="3">
    <source>
        <dbReference type="ARBA" id="ARBA00017574"/>
    </source>
</evidence>
<dbReference type="InterPro" id="IPR017730">
    <property type="entry name" value="Chaperonin_ClpB"/>
</dbReference>
<evidence type="ECO:0000256" key="1">
    <source>
        <dbReference type="ARBA" id="ARBA00004496"/>
    </source>
</evidence>
<dbReference type="SMART" id="SM00382">
    <property type="entry name" value="AAA"/>
    <property type="match status" value="2"/>
</dbReference>
<feature type="domain" description="Clp R" evidence="14">
    <location>
        <begin position="3"/>
        <end position="148"/>
    </location>
</feature>
<dbReference type="Proteomes" id="UP000528964">
    <property type="component" value="Unassembled WGS sequence"/>
</dbReference>
<dbReference type="NCBIfam" id="TIGR03346">
    <property type="entry name" value="chaperone_ClpB"/>
    <property type="match status" value="1"/>
</dbReference>
<keyword evidence="15" id="KW-0378">Hydrolase</keyword>
<dbReference type="Pfam" id="PF02861">
    <property type="entry name" value="Clp_N"/>
    <property type="match status" value="1"/>
</dbReference>
<dbReference type="Gene3D" id="3.40.50.300">
    <property type="entry name" value="P-loop containing nucleotide triphosphate hydrolases"/>
    <property type="match status" value="3"/>
</dbReference>
<keyword evidence="16" id="KW-1185">Reference proteome</keyword>
<keyword evidence="13" id="KW-0963">Cytoplasm</keyword>
<dbReference type="SMART" id="SM01086">
    <property type="entry name" value="ClpB_D2-small"/>
    <property type="match status" value="1"/>
</dbReference>